<feature type="compositionally biased region" description="Low complexity" evidence="1">
    <location>
        <begin position="267"/>
        <end position="277"/>
    </location>
</feature>
<evidence type="ECO:0000313" key="2">
    <source>
        <dbReference type="EMBL" id="KAK0552142.1"/>
    </source>
</evidence>
<feature type="region of interest" description="Disordered" evidence="1">
    <location>
        <begin position="62"/>
        <end position="113"/>
    </location>
</feature>
<feature type="compositionally biased region" description="Polar residues" evidence="1">
    <location>
        <begin position="185"/>
        <end position="194"/>
    </location>
</feature>
<feature type="region of interest" description="Disordered" evidence="1">
    <location>
        <begin position="163"/>
        <end position="225"/>
    </location>
</feature>
<dbReference type="Proteomes" id="UP001176517">
    <property type="component" value="Unassembled WGS sequence"/>
</dbReference>
<dbReference type="AlphaFoldDB" id="A0AAN6GSN6"/>
<reference evidence="2" key="1">
    <citation type="journal article" date="2023" name="PhytoFront">
        <title>Draft Genome Resources of Seven Strains of Tilletia horrida, Causal Agent of Kernel Smut of Rice.</title>
        <authorList>
            <person name="Khanal S."/>
            <person name="Antony Babu S."/>
            <person name="Zhou X.G."/>
        </authorList>
    </citation>
    <scope>NUCLEOTIDE SEQUENCE</scope>
    <source>
        <strain evidence="2">TX6</strain>
    </source>
</reference>
<comment type="caution">
    <text evidence="2">The sequence shown here is derived from an EMBL/GenBank/DDBJ whole genome shotgun (WGS) entry which is preliminary data.</text>
</comment>
<evidence type="ECO:0000256" key="1">
    <source>
        <dbReference type="SAM" id="MobiDB-lite"/>
    </source>
</evidence>
<sequence>MIRLGTINAVLNTLLEPSAPAALDSSSPAAGAEEQHHHHPHTALIVLAHSGQLYASASTLPPSQAFASTSSPPSNNGLFISHGPAPNALSPQLDEKAQEDLASASTPAHILPSLSGEERGRVLGGMATLAWRENLMSEQPNVPLVFESPLGLILVQPLGPGGATPSFSSAPNSPPQQHYHDEPTLSPSLSSNATEHPFQQAPAPSTPSAEGISPTALHQQQRKRAASLRNSRLLLVLNSAIETGMSASKGVATGDADAKEAHEETSPSRQQQPSGGSIAEAGAESKATLVETGTGGTGDNASEAVAHALQVDTEALTSIASAGVQFLSPALASVS</sequence>
<organism evidence="2 3">
    <name type="scientific">Tilletia horrida</name>
    <dbReference type="NCBI Taxonomy" id="155126"/>
    <lineage>
        <taxon>Eukaryota</taxon>
        <taxon>Fungi</taxon>
        <taxon>Dikarya</taxon>
        <taxon>Basidiomycota</taxon>
        <taxon>Ustilaginomycotina</taxon>
        <taxon>Exobasidiomycetes</taxon>
        <taxon>Tilletiales</taxon>
        <taxon>Tilletiaceae</taxon>
        <taxon>Tilletia</taxon>
    </lineage>
</organism>
<name>A0AAN6GSN6_9BASI</name>
<dbReference type="EMBL" id="JAPDMZ010000067">
    <property type="protein sequence ID" value="KAK0552142.1"/>
    <property type="molecule type" value="Genomic_DNA"/>
</dbReference>
<feature type="region of interest" description="Disordered" evidence="1">
    <location>
        <begin position="248"/>
        <end position="280"/>
    </location>
</feature>
<feature type="compositionally biased region" description="Polar residues" evidence="1">
    <location>
        <begin position="62"/>
        <end position="78"/>
    </location>
</feature>
<evidence type="ECO:0000313" key="3">
    <source>
        <dbReference type="Proteomes" id="UP001176517"/>
    </source>
</evidence>
<accession>A0AAN6GSN6</accession>
<protein>
    <submittedName>
        <fullName evidence="2">Uncharacterized protein</fullName>
    </submittedName>
</protein>
<feature type="compositionally biased region" description="Basic and acidic residues" evidence="1">
    <location>
        <begin position="256"/>
        <end position="266"/>
    </location>
</feature>
<keyword evidence="3" id="KW-1185">Reference proteome</keyword>
<gene>
    <name evidence="2" type="ORF">OC846_002993</name>
</gene>
<proteinExistence type="predicted"/>